<keyword evidence="12 13" id="KW-0624">Polysaccharide degradation</keyword>
<keyword evidence="10 13" id="KW-0119">Carbohydrate metabolism</keyword>
<evidence type="ECO:0000256" key="9">
    <source>
        <dbReference type="ARBA" id="ARBA00022801"/>
    </source>
</evidence>
<dbReference type="InterPro" id="IPR001137">
    <property type="entry name" value="Glyco_hydro_11"/>
</dbReference>
<feature type="active site" description="Proton donor" evidence="13">
    <location>
        <position position="202"/>
    </location>
</feature>
<feature type="chain" id="PRO_5035714564" description="Endo-1,4-beta-xylanase" evidence="15">
    <location>
        <begin position="20"/>
        <end position="216"/>
    </location>
</feature>
<evidence type="ECO:0000256" key="4">
    <source>
        <dbReference type="ARBA" id="ARBA00007792"/>
    </source>
</evidence>
<gene>
    <name evidence="17" type="primary">xyn1_0</name>
    <name evidence="17" type="ORF">LSUE1_G006017</name>
</gene>
<evidence type="ECO:0000256" key="7">
    <source>
        <dbReference type="ARBA" id="ARBA00022651"/>
    </source>
</evidence>
<dbReference type="InterPro" id="IPR013319">
    <property type="entry name" value="GH11/12"/>
</dbReference>
<evidence type="ECO:0000256" key="6">
    <source>
        <dbReference type="ARBA" id="ARBA00022525"/>
    </source>
</evidence>
<comment type="pathway">
    <text evidence="3 13 14">Glycan degradation; xylan degradation.</text>
</comment>
<dbReference type="InterPro" id="IPR018208">
    <property type="entry name" value="GH11_AS_1"/>
</dbReference>
<dbReference type="EC" id="3.2.1.8" evidence="5 13"/>
<accession>A0A8T9C6U4</accession>
<dbReference type="PRINTS" id="PR00911">
    <property type="entry name" value="GLHYDRLASE11"/>
</dbReference>
<evidence type="ECO:0000313" key="17">
    <source>
        <dbReference type="EMBL" id="TVY75947.1"/>
    </source>
</evidence>
<dbReference type="Proteomes" id="UP000469558">
    <property type="component" value="Unassembled WGS sequence"/>
</dbReference>
<evidence type="ECO:0000256" key="5">
    <source>
        <dbReference type="ARBA" id="ARBA00012590"/>
    </source>
</evidence>
<dbReference type="InterPro" id="IPR033123">
    <property type="entry name" value="GH11_dom"/>
</dbReference>
<dbReference type="GO" id="GO:0031176">
    <property type="term" value="F:endo-1,4-beta-xylanase activity"/>
    <property type="evidence" value="ECO:0007669"/>
    <property type="project" value="UniProtKB-UniRule"/>
</dbReference>
<dbReference type="AlphaFoldDB" id="A0A8T9C6U4"/>
<proteinExistence type="inferred from homology"/>
<evidence type="ECO:0000256" key="12">
    <source>
        <dbReference type="ARBA" id="ARBA00023326"/>
    </source>
</evidence>
<sequence>MVSASYLFVALSAIVGALAAPTSLDTADFVLLNKTSLVKRQDYTQNYKTGGTVNFATTTNGYSVTFSGAQDFVVGRGWNTGSARAITYSGTHTATAGTVTFQVYGWTTNPLVEYYIIEDYTSANQFGSSIGTVTSDGGTYNIYEDTRTNEPSITGTATFKQYISVRQSKRTSGTVTTANHFAAWKAKGLSLGTFNIQVLSTEGYNGAAGSTKQIIS</sequence>
<dbReference type="OrthoDB" id="2115822at2759"/>
<dbReference type="SUPFAM" id="SSF49899">
    <property type="entry name" value="Concanavalin A-like lectins/glucanases"/>
    <property type="match status" value="1"/>
</dbReference>
<comment type="similarity">
    <text evidence="4 13 14">Belongs to the glycosyl hydrolase 11 (cellulase G) family.</text>
</comment>
<keyword evidence="6" id="KW-0964">Secreted</keyword>
<evidence type="ECO:0000256" key="1">
    <source>
        <dbReference type="ARBA" id="ARBA00000681"/>
    </source>
</evidence>
<comment type="subcellular location">
    <subcellularLocation>
        <location evidence="2">Secreted</location>
    </subcellularLocation>
</comment>
<dbReference type="GO" id="GO:0045493">
    <property type="term" value="P:xylan catabolic process"/>
    <property type="evidence" value="ECO:0007669"/>
    <property type="project" value="UniProtKB-UniRule"/>
</dbReference>
<organism evidence="17 18">
    <name type="scientific">Lachnellula suecica</name>
    <dbReference type="NCBI Taxonomy" id="602035"/>
    <lineage>
        <taxon>Eukaryota</taxon>
        <taxon>Fungi</taxon>
        <taxon>Dikarya</taxon>
        <taxon>Ascomycota</taxon>
        <taxon>Pezizomycotina</taxon>
        <taxon>Leotiomycetes</taxon>
        <taxon>Helotiales</taxon>
        <taxon>Lachnaceae</taxon>
        <taxon>Lachnellula</taxon>
    </lineage>
</organism>
<feature type="active site" description="Nucleophile" evidence="13">
    <location>
        <position position="113"/>
    </location>
</feature>
<dbReference type="PROSITE" id="PS00776">
    <property type="entry name" value="GH11_1"/>
    <property type="match status" value="1"/>
</dbReference>
<evidence type="ECO:0000256" key="3">
    <source>
        <dbReference type="ARBA" id="ARBA00004851"/>
    </source>
</evidence>
<dbReference type="PROSITE" id="PS51761">
    <property type="entry name" value="GH11_3"/>
    <property type="match status" value="1"/>
</dbReference>
<keyword evidence="18" id="KW-1185">Reference proteome</keyword>
<reference evidence="17 18" key="1">
    <citation type="submission" date="2018-05" db="EMBL/GenBank/DDBJ databases">
        <title>Genome sequencing and assembly of the regulated plant pathogen Lachnellula willkommii and related sister species for the development of diagnostic species identification markers.</title>
        <authorList>
            <person name="Giroux E."/>
            <person name="Bilodeau G."/>
        </authorList>
    </citation>
    <scope>NUCLEOTIDE SEQUENCE [LARGE SCALE GENOMIC DNA]</scope>
    <source>
        <strain evidence="17 18">CBS 268.59</strain>
    </source>
</reference>
<keyword evidence="8 15" id="KW-0732">Signal</keyword>
<dbReference type="EMBL" id="QGMK01000905">
    <property type="protein sequence ID" value="TVY75947.1"/>
    <property type="molecule type" value="Genomic_DNA"/>
</dbReference>
<evidence type="ECO:0000256" key="10">
    <source>
        <dbReference type="ARBA" id="ARBA00023277"/>
    </source>
</evidence>
<dbReference type="GO" id="GO:0005576">
    <property type="term" value="C:extracellular region"/>
    <property type="evidence" value="ECO:0007669"/>
    <property type="project" value="UniProtKB-SubCell"/>
</dbReference>
<dbReference type="PANTHER" id="PTHR46828">
    <property type="entry name" value="ENDO-1,4-BETA-XYLANASE A-RELATED"/>
    <property type="match status" value="1"/>
</dbReference>
<evidence type="ECO:0000256" key="14">
    <source>
        <dbReference type="RuleBase" id="RU362015"/>
    </source>
</evidence>
<keyword evidence="7 13" id="KW-0858">Xylan degradation</keyword>
<evidence type="ECO:0000259" key="16">
    <source>
        <dbReference type="PROSITE" id="PS51761"/>
    </source>
</evidence>
<keyword evidence="9 13" id="KW-0378">Hydrolase</keyword>
<evidence type="ECO:0000313" key="18">
    <source>
        <dbReference type="Proteomes" id="UP000469558"/>
    </source>
</evidence>
<feature type="signal peptide" evidence="15">
    <location>
        <begin position="1"/>
        <end position="19"/>
    </location>
</feature>
<evidence type="ECO:0000256" key="13">
    <source>
        <dbReference type="PROSITE-ProRule" id="PRU01097"/>
    </source>
</evidence>
<name>A0A8T9C6U4_9HELO</name>
<comment type="catalytic activity">
    <reaction evidence="1 13 14">
        <text>Endohydrolysis of (1-&gt;4)-beta-D-xylosidic linkages in xylans.</text>
        <dbReference type="EC" id="3.2.1.8"/>
    </reaction>
</comment>
<dbReference type="InterPro" id="IPR013320">
    <property type="entry name" value="ConA-like_dom_sf"/>
</dbReference>
<comment type="caution">
    <text evidence="17">The sequence shown here is derived from an EMBL/GenBank/DDBJ whole genome shotgun (WGS) entry which is preliminary data.</text>
</comment>
<evidence type="ECO:0000256" key="11">
    <source>
        <dbReference type="ARBA" id="ARBA00023295"/>
    </source>
</evidence>
<protein>
    <recommendedName>
        <fullName evidence="5 13">Endo-1,4-beta-xylanase</fullName>
        <ecNumber evidence="5 13">3.2.1.8</ecNumber>
    </recommendedName>
</protein>
<dbReference type="PANTHER" id="PTHR46828:SF4">
    <property type="entry name" value="ENDO-1,4-BETA-XYLANASE"/>
    <property type="match status" value="1"/>
</dbReference>
<dbReference type="Gene3D" id="2.60.120.180">
    <property type="match status" value="1"/>
</dbReference>
<evidence type="ECO:0000256" key="8">
    <source>
        <dbReference type="ARBA" id="ARBA00022729"/>
    </source>
</evidence>
<evidence type="ECO:0000256" key="15">
    <source>
        <dbReference type="SAM" id="SignalP"/>
    </source>
</evidence>
<dbReference type="Pfam" id="PF00457">
    <property type="entry name" value="Glyco_hydro_11"/>
    <property type="match status" value="1"/>
</dbReference>
<evidence type="ECO:0000256" key="2">
    <source>
        <dbReference type="ARBA" id="ARBA00004613"/>
    </source>
</evidence>
<keyword evidence="11 13" id="KW-0326">Glycosidase</keyword>
<feature type="domain" description="GH11" evidence="16">
    <location>
        <begin position="29"/>
        <end position="215"/>
    </location>
</feature>